<keyword evidence="2" id="KW-1185">Reference proteome</keyword>
<dbReference type="Proteomes" id="UP000474630">
    <property type="component" value="Chromosome"/>
</dbReference>
<name>A0A6C0RG75_9BACT</name>
<dbReference type="EMBL" id="CP048409">
    <property type="protein sequence ID" value="QIA09139.1"/>
    <property type="molecule type" value="Genomic_DNA"/>
</dbReference>
<organism evidence="1 2">
    <name type="scientific">Draconibacterium halophilum</name>
    <dbReference type="NCBI Taxonomy" id="2706887"/>
    <lineage>
        <taxon>Bacteria</taxon>
        <taxon>Pseudomonadati</taxon>
        <taxon>Bacteroidota</taxon>
        <taxon>Bacteroidia</taxon>
        <taxon>Marinilabiliales</taxon>
        <taxon>Prolixibacteraceae</taxon>
        <taxon>Draconibacterium</taxon>
    </lineage>
</organism>
<dbReference type="KEGG" id="drc:G0Q07_16065"/>
<proteinExistence type="predicted"/>
<protein>
    <submittedName>
        <fullName evidence="1">Uncharacterized protein</fullName>
    </submittedName>
</protein>
<dbReference type="RefSeq" id="WP_163348094.1">
    <property type="nucleotide sequence ID" value="NZ_CP048409.1"/>
</dbReference>
<reference evidence="1 2" key="1">
    <citation type="submission" date="2020-02" db="EMBL/GenBank/DDBJ databases">
        <title>Genome sequencing for Draconibacterium sp. strain M1.</title>
        <authorList>
            <person name="Park S.-J."/>
        </authorList>
    </citation>
    <scope>NUCLEOTIDE SEQUENCE [LARGE SCALE GENOMIC DNA]</scope>
    <source>
        <strain evidence="1 2">M1</strain>
    </source>
</reference>
<sequence>MTFSERSIKYADLLVPIIKCPLGEAVPDCPFVEYWQIDDEIKQMNLVEELPEEKLDELREFHRKCLAKKIKQARKISAEFYKSQKI</sequence>
<dbReference type="AlphaFoldDB" id="A0A6C0RG75"/>
<evidence type="ECO:0000313" key="1">
    <source>
        <dbReference type="EMBL" id="QIA09139.1"/>
    </source>
</evidence>
<gene>
    <name evidence="1" type="ORF">G0Q07_16065</name>
</gene>
<accession>A0A6C0RG75</accession>
<evidence type="ECO:0000313" key="2">
    <source>
        <dbReference type="Proteomes" id="UP000474630"/>
    </source>
</evidence>